<dbReference type="InterPro" id="IPR029044">
    <property type="entry name" value="Nucleotide-diphossugar_trans"/>
</dbReference>
<evidence type="ECO:0000313" key="3">
    <source>
        <dbReference type="EMBL" id="AWB68254.1"/>
    </source>
</evidence>
<keyword evidence="4" id="KW-1185">Reference proteome</keyword>
<dbReference type="Pfam" id="PF00535">
    <property type="entry name" value="Glycos_transf_2"/>
    <property type="match status" value="1"/>
</dbReference>
<sequence length="253" mass="28618">MSNTPISVYFVTLNEAATIAQAIQSVQGFAEIIVVDSGSTDGTQQIATNLGAKVVHQDWLGFAKQKQYALSLCQHDWCFNLDGDEVVPDDVARQIQQQVDADNCDALRIYFEDVFMGAAMHPSSHKRSIVRVFKKQNVEYPTNKLVHENVKVNGKVQDVKGCVLHYGYADAETLMAKQNKYSSLGAQEKFNKGKRHSWLKLSLMLPIMFFKEYIVRKRFLSGGRGFVQAVIDTMYAFLKEAKLYELHKTKNKP</sequence>
<evidence type="ECO:0000256" key="1">
    <source>
        <dbReference type="ARBA" id="ARBA00038494"/>
    </source>
</evidence>
<dbReference type="GO" id="GO:0016740">
    <property type="term" value="F:transferase activity"/>
    <property type="evidence" value="ECO:0007669"/>
    <property type="project" value="UniProtKB-KW"/>
</dbReference>
<dbReference type="CDD" id="cd02511">
    <property type="entry name" value="Beta4Glucosyltransferase"/>
    <property type="match status" value="1"/>
</dbReference>
<proteinExistence type="inferred from homology"/>
<dbReference type="InterPro" id="IPR001173">
    <property type="entry name" value="Glyco_trans_2-like"/>
</dbReference>
<dbReference type="PANTHER" id="PTHR43630:SF2">
    <property type="entry name" value="GLYCOSYLTRANSFERASE"/>
    <property type="match status" value="1"/>
</dbReference>
<comment type="similarity">
    <text evidence="1">Belongs to the glycosyltransferase 2 family. WaaE/KdtX subfamily.</text>
</comment>
<dbReference type="EMBL" id="CP026604">
    <property type="protein sequence ID" value="AWB68254.1"/>
    <property type="molecule type" value="Genomic_DNA"/>
</dbReference>
<dbReference type="SUPFAM" id="SSF53448">
    <property type="entry name" value="Nucleotide-diphospho-sugar transferases"/>
    <property type="match status" value="1"/>
</dbReference>
<feature type="domain" description="Glycosyltransferase 2-like" evidence="2">
    <location>
        <begin position="7"/>
        <end position="106"/>
    </location>
</feature>
<dbReference type="PANTHER" id="PTHR43630">
    <property type="entry name" value="POLY-BETA-1,6-N-ACETYL-D-GLUCOSAMINE SYNTHASE"/>
    <property type="match status" value="1"/>
</dbReference>
<accession>A0A2S0VVK3</accession>
<name>A0A2S0VVK3_9ALTE</name>
<dbReference type="AlphaFoldDB" id="A0A2S0VVK3"/>
<protein>
    <submittedName>
        <fullName evidence="3">Glycosyltransferase family 2 protein</fullName>
    </submittedName>
</protein>
<organism evidence="3 4">
    <name type="scientific">Saccharobesus litoralis</name>
    <dbReference type="NCBI Taxonomy" id="2172099"/>
    <lineage>
        <taxon>Bacteria</taxon>
        <taxon>Pseudomonadati</taxon>
        <taxon>Pseudomonadota</taxon>
        <taxon>Gammaproteobacteria</taxon>
        <taxon>Alteromonadales</taxon>
        <taxon>Alteromonadaceae</taxon>
        <taxon>Saccharobesus</taxon>
    </lineage>
</organism>
<evidence type="ECO:0000313" key="4">
    <source>
        <dbReference type="Proteomes" id="UP000244441"/>
    </source>
</evidence>
<dbReference type="Gene3D" id="3.90.550.10">
    <property type="entry name" value="Spore Coat Polysaccharide Biosynthesis Protein SpsA, Chain A"/>
    <property type="match status" value="1"/>
</dbReference>
<keyword evidence="3" id="KW-0808">Transferase</keyword>
<dbReference type="OrthoDB" id="9815923at2"/>
<dbReference type="RefSeq" id="WP_108604318.1">
    <property type="nucleotide sequence ID" value="NZ_CP026604.1"/>
</dbReference>
<dbReference type="KEGG" id="cate:C2869_18360"/>
<gene>
    <name evidence="3" type="ORF">C2869_18360</name>
</gene>
<reference evidence="3 4" key="1">
    <citation type="submission" date="2018-01" db="EMBL/GenBank/DDBJ databases">
        <title>Genome sequence of a Cantenovulum-like bacteria.</title>
        <authorList>
            <person name="Tan W.R."/>
            <person name="Lau N.-S."/>
            <person name="Go F."/>
            <person name="Amirul A.-A.A."/>
        </authorList>
    </citation>
    <scope>NUCLEOTIDE SEQUENCE [LARGE SCALE GENOMIC DNA]</scope>
    <source>
        <strain evidence="3 4">CCB-QB4</strain>
    </source>
</reference>
<evidence type="ECO:0000259" key="2">
    <source>
        <dbReference type="Pfam" id="PF00535"/>
    </source>
</evidence>
<dbReference type="Proteomes" id="UP000244441">
    <property type="component" value="Chromosome"/>
</dbReference>